<sequence length="114" mass="12404">MNLLFMELQKCPLSWTPCILFFALCSAPVLALPDPTKPSTQTVDEKRGFMSSVLLQAHGDRLRLVAYFSTKLDSVAAGLPSCLCAIAACEKAVAASSGHDQPKLLFDHLMMDFV</sequence>
<proteinExistence type="predicted"/>
<dbReference type="SUPFAM" id="SSF56672">
    <property type="entry name" value="DNA/RNA polymerases"/>
    <property type="match status" value="1"/>
</dbReference>
<keyword evidence="4" id="KW-1185">Reference proteome</keyword>
<organism evidence="3 4">
    <name type="scientific">Sphaeramia orbicularis</name>
    <name type="common">orbiculate cardinalfish</name>
    <dbReference type="NCBI Taxonomy" id="375764"/>
    <lineage>
        <taxon>Eukaryota</taxon>
        <taxon>Metazoa</taxon>
        <taxon>Chordata</taxon>
        <taxon>Craniata</taxon>
        <taxon>Vertebrata</taxon>
        <taxon>Euteleostomi</taxon>
        <taxon>Actinopterygii</taxon>
        <taxon>Neopterygii</taxon>
        <taxon>Teleostei</taxon>
        <taxon>Neoteleostei</taxon>
        <taxon>Acanthomorphata</taxon>
        <taxon>Gobiaria</taxon>
        <taxon>Kurtiformes</taxon>
        <taxon>Apogonoidei</taxon>
        <taxon>Apogonidae</taxon>
        <taxon>Apogoninae</taxon>
        <taxon>Sphaeramia</taxon>
    </lineage>
</organism>
<keyword evidence="1" id="KW-0732">Signal</keyword>
<dbReference type="InterPro" id="IPR041577">
    <property type="entry name" value="RT_RNaseH_2"/>
</dbReference>
<reference evidence="3" key="2">
    <citation type="submission" date="2025-08" db="UniProtKB">
        <authorList>
            <consortium name="Ensembl"/>
        </authorList>
    </citation>
    <scope>IDENTIFICATION</scope>
</reference>
<name>A0A673B0L5_9TELE</name>
<evidence type="ECO:0000259" key="2">
    <source>
        <dbReference type="Pfam" id="PF17919"/>
    </source>
</evidence>
<reference evidence="3" key="1">
    <citation type="submission" date="2019-06" db="EMBL/GenBank/DDBJ databases">
        <authorList>
            <consortium name="Wellcome Sanger Institute Data Sharing"/>
        </authorList>
    </citation>
    <scope>NUCLEOTIDE SEQUENCE [LARGE SCALE GENOMIC DNA]</scope>
</reference>
<feature type="chain" id="PRO_5025588669" description="Reverse transcriptase/retrotransposon-derived protein RNase H-like domain-containing protein" evidence="1">
    <location>
        <begin position="32"/>
        <end position="114"/>
    </location>
</feature>
<evidence type="ECO:0000313" key="3">
    <source>
        <dbReference type="Ensembl" id="ENSSORP00005035400.1"/>
    </source>
</evidence>
<reference evidence="3" key="3">
    <citation type="submission" date="2025-09" db="UniProtKB">
        <authorList>
            <consortium name="Ensembl"/>
        </authorList>
    </citation>
    <scope>IDENTIFICATION</scope>
</reference>
<dbReference type="AlphaFoldDB" id="A0A673B0L5"/>
<dbReference type="Ensembl" id="ENSSORT00005036350.1">
    <property type="protein sequence ID" value="ENSSORP00005035400.1"/>
    <property type="gene ID" value="ENSSORG00005016713.1"/>
</dbReference>
<dbReference type="InterPro" id="IPR043502">
    <property type="entry name" value="DNA/RNA_pol_sf"/>
</dbReference>
<feature type="domain" description="Reverse transcriptase/retrotransposon-derived protein RNase H-like" evidence="2">
    <location>
        <begin position="23"/>
        <end position="81"/>
    </location>
</feature>
<evidence type="ECO:0000256" key="1">
    <source>
        <dbReference type="SAM" id="SignalP"/>
    </source>
</evidence>
<dbReference type="InParanoid" id="A0A673B0L5"/>
<protein>
    <recommendedName>
        <fullName evidence="2">Reverse transcriptase/retrotransposon-derived protein RNase H-like domain-containing protein</fullName>
    </recommendedName>
</protein>
<dbReference type="Gene3D" id="3.10.20.370">
    <property type="match status" value="1"/>
</dbReference>
<dbReference type="Proteomes" id="UP000472271">
    <property type="component" value="Chromosome 14"/>
</dbReference>
<evidence type="ECO:0000313" key="4">
    <source>
        <dbReference type="Proteomes" id="UP000472271"/>
    </source>
</evidence>
<accession>A0A673B0L5</accession>
<dbReference type="Pfam" id="PF17919">
    <property type="entry name" value="RT_RNaseH_2"/>
    <property type="match status" value="1"/>
</dbReference>
<feature type="signal peptide" evidence="1">
    <location>
        <begin position="1"/>
        <end position="31"/>
    </location>
</feature>